<feature type="transmembrane region" description="Helical" evidence="2">
    <location>
        <begin position="110"/>
        <end position="130"/>
    </location>
</feature>
<keyword evidence="2" id="KW-0812">Transmembrane</keyword>
<evidence type="ECO:0000256" key="1">
    <source>
        <dbReference type="SAM" id="MobiDB-lite"/>
    </source>
</evidence>
<dbReference type="AlphaFoldDB" id="A0A2B7XKG3"/>
<keyword evidence="2" id="KW-1133">Transmembrane helix</keyword>
<evidence type="ECO:0000313" key="3">
    <source>
        <dbReference type="EMBL" id="PGH09142.1"/>
    </source>
</evidence>
<comment type="caution">
    <text evidence="3">The sequence shown here is derived from an EMBL/GenBank/DDBJ whole genome shotgun (WGS) entry which is preliminary data.</text>
</comment>
<keyword evidence="4" id="KW-1185">Reference proteome</keyword>
<protein>
    <submittedName>
        <fullName evidence="3">Uncharacterized protein</fullName>
    </submittedName>
</protein>
<keyword evidence="2" id="KW-0472">Membrane</keyword>
<dbReference type="Proteomes" id="UP000224080">
    <property type="component" value="Unassembled WGS sequence"/>
</dbReference>
<feature type="transmembrane region" description="Helical" evidence="2">
    <location>
        <begin position="615"/>
        <end position="636"/>
    </location>
</feature>
<dbReference type="OrthoDB" id="5287717at2759"/>
<evidence type="ECO:0000256" key="2">
    <source>
        <dbReference type="SAM" id="Phobius"/>
    </source>
</evidence>
<proteinExistence type="predicted"/>
<evidence type="ECO:0000313" key="4">
    <source>
        <dbReference type="Proteomes" id="UP000224080"/>
    </source>
</evidence>
<feature type="transmembrane region" description="Helical" evidence="2">
    <location>
        <begin position="69"/>
        <end position="90"/>
    </location>
</feature>
<feature type="compositionally biased region" description="Polar residues" evidence="1">
    <location>
        <begin position="224"/>
        <end position="242"/>
    </location>
</feature>
<accession>A0A2B7XKG3</accession>
<dbReference type="EMBL" id="PDNC01000006">
    <property type="protein sequence ID" value="PGH09142.1"/>
    <property type="molecule type" value="Genomic_DNA"/>
</dbReference>
<organism evidence="3 4">
    <name type="scientific">Blastomyces parvus</name>
    <dbReference type="NCBI Taxonomy" id="2060905"/>
    <lineage>
        <taxon>Eukaryota</taxon>
        <taxon>Fungi</taxon>
        <taxon>Dikarya</taxon>
        <taxon>Ascomycota</taxon>
        <taxon>Pezizomycotina</taxon>
        <taxon>Eurotiomycetes</taxon>
        <taxon>Eurotiomycetidae</taxon>
        <taxon>Onygenales</taxon>
        <taxon>Ajellomycetaceae</taxon>
        <taxon>Blastomyces</taxon>
    </lineage>
</organism>
<sequence>MDGEEQNRTHLKKVPAKLDLESDADYALSNSDSPGTTTSSQPLIYHDKLESPPFTPDSPPSGCYRLKRYYARTLAGILVPLAVTCFWLAISSNLLRERDIAAYGSEHEILIYYAWFILAVFGLGLSQYGLAGVEVAMLQHPFWQARNTMVILMHSGYSWAGPAGWLRYISRVITGKHTATHRLWNLLASISLIGSIAIPLSGMSMELAGGYVGTAEHPLVSGRNWENFNSRDTGQTASRGGNAWSTAAPVTVPGIGILYTPPHVNRDDYPQFAQLPNSLPVQEGIPEFFMTAQSATPVNGIAWGLRLKYKCSVVKSASEFKILARKPSLDSVSKELGAVGRSPSFEGNGTIFALSPSPWGRSINIWGYGRIGIDLNGASIYDGSEAPAFDEEDIQYANVLEYAMWQMRFDPAYADLIKHPQFDKLEQTMADMYQPFTLGSNGTMKVQVDRSFFGENEQGTITSIPSKPPISIADPIGVRCSHTSVLGTAKLDARTSTYTDFKQSPSPPFNAAEIESPALRFGHTAAQILAGEYFQIFNALMSAPPEVVSNSVYYRRWVQPTALVEAIMRAYAMDALQLMYDGIYSTEPGASFIAKNLTSSRPGKVLERGRFNPSIPGTLFVIWSMSSAIIGITYGFRRRWSETLDGYSLFRFGVDLAPHMRHHSELPVADELDKCTKLKELPGLIGDSCPDRDIGHITLVPKQNVAKRDKMYW</sequence>
<feature type="transmembrane region" description="Helical" evidence="2">
    <location>
        <begin position="182"/>
        <end position="200"/>
    </location>
</feature>
<feature type="transmembrane region" description="Helical" evidence="2">
    <location>
        <begin position="150"/>
        <end position="170"/>
    </location>
</feature>
<gene>
    <name evidence="3" type="ORF">GX51_00896</name>
</gene>
<feature type="region of interest" description="Disordered" evidence="1">
    <location>
        <begin position="223"/>
        <end position="242"/>
    </location>
</feature>
<reference evidence="3 4" key="1">
    <citation type="submission" date="2017-10" db="EMBL/GenBank/DDBJ databases">
        <title>Comparative genomics in systemic dimorphic fungi from Ajellomycetaceae.</title>
        <authorList>
            <person name="Munoz J.F."/>
            <person name="Mcewen J.G."/>
            <person name="Clay O.K."/>
            <person name="Cuomo C.A."/>
        </authorList>
    </citation>
    <scope>NUCLEOTIDE SEQUENCE [LARGE SCALE GENOMIC DNA]</scope>
    <source>
        <strain evidence="3 4">UAMH130</strain>
    </source>
</reference>
<name>A0A2B7XKG3_9EURO</name>